<dbReference type="SUPFAM" id="SSF51621">
    <property type="entry name" value="Phosphoenolpyruvate/pyruvate domain"/>
    <property type="match status" value="1"/>
</dbReference>
<organism evidence="2 3">
    <name type="scientific">Luteibacter yeojuensis</name>
    <dbReference type="NCBI Taxonomy" id="345309"/>
    <lineage>
        <taxon>Bacteria</taxon>
        <taxon>Pseudomonadati</taxon>
        <taxon>Pseudomonadota</taxon>
        <taxon>Gammaproteobacteria</taxon>
        <taxon>Lysobacterales</taxon>
        <taxon>Rhodanobacteraceae</taxon>
        <taxon>Luteibacter</taxon>
    </lineage>
</organism>
<dbReference type="InterPro" id="IPR015813">
    <property type="entry name" value="Pyrv/PenolPyrv_kinase-like_dom"/>
</dbReference>
<sequence length="264" mass="26781">MSMSASRFRELHHNGALLVLPNAWDAGSAVAIQHAGAPAVATTSAGVAWACGWPDGDKLPAGEMLGAVKRMARVLSVPLSADIEEGCADDPAEVGRFVASLVDAGVAGINIEDGGRDADALAAKIRAIRTALGGRDLYINARTDIYLRGIASGDAAVDEVIRRAGLFREAGADGLFAPGIAVPDEIRRVAKALGDMPLNVMWVPGLPSHAELYAAGARRLSAGIALAIEAYAGAAKGAAGFMGTAEVAGLSYPVLNALMAGAGG</sequence>
<dbReference type="InterPro" id="IPR039556">
    <property type="entry name" value="ICL/PEPM"/>
</dbReference>
<keyword evidence="1" id="KW-0479">Metal-binding</keyword>
<evidence type="ECO:0000256" key="1">
    <source>
        <dbReference type="ARBA" id="ARBA00022723"/>
    </source>
</evidence>
<keyword evidence="3" id="KW-1185">Reference proteome</keyword>
<accession>A0A0F3K3T0</accession>
<dbReference type="CDD" id="cd00377">
    <property type="entry name" value="ICL_PEPM"/>
    <property type="match status" value="1"/>
</dbReference>
<dbReference type="OrthoDB" id="9780430at2"/>
<dbReference type="InterPro" id="IPR040442">
    <property type="entry name" value="Pyrv_kinase-like_dom_sf"/>
</dbReference>
<dbReference type="Gene3D" id="3.20.20.60">
    <property type="entry name" value="Phosphoenolpyruvate-binding domains"/>
    <property type="match status" value="1"/>
</dbReference>
<dbReference type="Proteomes" id="UP000033651">
    <property type="component" value="Unassembled WGS sequence"/>
</dbReference>
<evidence type="ECO:0000313" key="3">
    <source>
        <dbReference type="Proteomes" id="UP000033651"/>
    </source>
</evidence>
<evidence type="ECO:0008006" key="4">
    <source>
        <dbReference type="Google" id="ProtNLM"/>
    </source>
</evidence>
<name>A0A0F3K3T0_9GAMM</name>
<dbReference type="Pfam" id="PF13714">
    <property type="entry name" value="PEP_mutase"/>
    <property type="match status" value="1"/>
</dbReference>
<dbReference type="GO" id="GO:0003824">
    <property type="term" value="F:catalytic activity"/>
    <property type="evidence" value="ECO:0007669"/>
    <property type="project" value="InterPro"/>
</dbReference>
<dbReference type="EMBL" id="JZRB01000097">
    <property type="protein sequence ID" value="KJV24744.1"/>
    <property type="molecule type" value="Genomic_DNA"/>
</dbReference>
<dbReference type="PANTHER" id="PTHR42905">
    <property type="entry name" value="PHOSPHOENOLPYRUVATE CARBOXYLASE"/>
    <property type="match status" value="1"/>
</dbReference>
<protein>
    <recommendedName>
        <fullName evidence="4">2-methylisocitrate lyase-like PEP mutase family enzyme</fullName>
    </recommendedName>
</protein>
<gene>
    <name evidence="2" type="ORF">VI08_20285</name>
</gene>
<dbReference type="PATRIC" id="fig|345309.4.peg.4200"/>
<proteinExistence type="predicted"/>
<comment type="caution">
    <text evidence="2">The sequence shown here is derived from an EMBL/GenBank/DDBJ whole genome shotgun (WGS) entry which is preliminary data.</text>
</comment>
<dbReference type="AlphaFoldDB" id="A0A0F3K3T0"/>
<reference evidence="2 3" key="1">
    <citation type="submission" date="2015-03" db="EMBL/GenBank/DDBJ databases">
        <title>Draft genome sequence of Luteibacter yeojuensis strain SU11.</title>
        <authorList>
            <person name="Sulaiman J."/>
            <person name="Priya K."/>
            <person name="Chan K.-G."/>
        </authorList>
    </citation>
    <scope>NUCLEOTIDE SEQUENCE [LARGE SCALE GENOMIC DNA]</scope>
    <source>
        <strain evidence="2 3">SU11</strain>
    </source>
</reference>
<dbReference type="PANTHER" id="PTHR42905:SF16">
    <property type="entry name" value="CARBOXYPHOSPHONOENOLPYRUVATE PHOSPHONOMUTASE-LIKE PROTEIN (AFU_ORTHOLOGUE AFUA_5G07230)"/>
    <property type="match status" value="1"/>
</dbReference>
<evidence type="ECO:0000313" key="2">
    <source>
        <dbReference type="EMBL" id="KJV24744.1"/>
    </source>
</evidence>
<dbReference type="GO" id="GO:0046872">
    <property type="term" value="F:metal ion binding"/>
    <property type="evidence" value="ECO:0007669"/>
    <property type="project" value="UniProtKB-KW"/>
</dbReference>